<feature type="non-terminal residue" evidence="2">
    <location>
        <position position="57"/>
    </location>
</feature>
<dbReference type="Proteomes" id="UP000236291">
    <property type="component" value="Unassembled WGS sequence"/>
</dbReference>
<gene>
    <name evidence="2" type="ORF">L195_g060654</name>
</gene>
<accession>A0A2K3K555</accession>
<dbReference type="EMBL" id="ASHM01141609">
    <property type="protein sequence ID" value="PNX61418.1"/>
    <property type="molecule type" value="Genomic_DNA"/>
</dbReference>
<proteinExistence type="predicted"/>
<keyword evidence="1" id="KW-0732">Signal</keyword>
<name>A0A2K3K555_TRIPR</name>
<protein>
    <submittedName>
        <fullName evidence="2">Uncharacterized protein</fullName>
    </submittedName>
</protein>
<evidence type="ECO:0000256" key="1">
    <source>
        <dbReference type="SAM" id="SignalP"/>
    </source>
</evidence>
<dbReference type="AlphaFoldDB" id="A0A2K3K555"/>
<feature type="chain" id="PRO_5014358223" evidence="1">
    <location>
        <begin position="18"/>
        <end position="57"/>
    </location>
</feature>
<organism evidence="2 3">
    <name type="scientific">Trifolium pratense</name>
    <name type="common">Red clover</name>
    <dbReference type="NCBI Taxonomy" id="57577"/>
    <lineage>
        <taxon>Eukaryota</taxon>
        <taxon>Viridiplantae</taxon>
        <taxon>Streptophyta</taxon>
        <taxon>Embryophyta</taxon>
        <taxon>Tracheophyta</taxon>
        <taxon>Spermatophyta</taxon>
        <taxon>Magnoliopsida</taxon>
        <taxon>eudicotyledons</taxon>
        <taxon>Gunneridae</taxon>
        <taxon>Pentapetalae</taxon>
        <taxon>rosids</taxon>
        <taxon>fabids</taxon>
        <taxon>Fabales</taxon>
        <taxon>Fabaceae</taxon>
        <taxon>Papilionoideae</taxon>
        <taxon>50 kb inversion clade</taxon>
        <taxon>NPAAA clade</taxon>
        <taxon>Hologalegina</taxon>
        <taxon>IRL clade</taxon>
        <taxon>Trifolieae</taxon>
        <taxon>Trifolium</taxon>
    </lineage>
</organism>
<evidence type="ECO:0000313" key="3">
    <source>
        <dbReference type="Proteomes" id="UP000236291"/>
    </source>
</evidence>
<comment type="caution">
    <text evidence="2">The sequence shown here is derived from an EMBL/GenBank/DDBJ whole genome shotgun (WGS) entry which is preliminary data.</text>
</comment>
<sequence length="57" mass="5924">MVFFCAYVVMVVGSGVALQAASASVSFGWVFGDCCCYGELPSSGVLMCSWSSLITKA</sequence>
<feature type="signal peptide" evidence="1">
    <location>
        <begin position="1"/>
        <end position="17"/>
    </location>
</feature>
<reference evidence="2 3" key="1">
    <citation type="journal article" date="2014" name="Am. J. Bot.">
        <title>Genome assembly and annotation for red clover (Trifolium pratense; Fabaceae).</title>
        <authorList>
            <person name="Istvanek J."/>
            <person name="Jaros M."/>
            <person name="Krenek A."/>
            <person name="Repkova J."/>
        </authorList>
    </citation>
    <scope>NUCLEOTIDE SEQUENCE [LARGE SCALE GENOMIC DNA]</scope>
    <source>
        <strain evidence="3">cv. Tatra</strain>
        <tissue evidence="2">Young leaves</tissue>
    </source>
</reference>
<reference evidence="2 3" key="2">
    <citation type="journal article" date="2017" name="Front. Plant Sci.">
        <title>Gene Classification and Mining of Molecular Markers Useful in Red Clover (Trifolium pratense) Breeding.</title>
        <authorList>
            <person name="Istvanek J."/>
            <person name="Dluhosova J."/>
            <person name="Dluhos P."/>
            <person name="Patkova L."/>
            <person name="Nedelnik J."/>
            <person name="Repkova J."/>
        </authorList>
    </citation>
    <scope>NUCLEOTIDE SEQUENCE [LARGE SCALE GENOMIC DNA]</scope>
    <source>
        <strain evidence="3">cv. Tatra</strain>
        <tissue evidence="2">Young leaves</tissue>
    </source>
</reference>
<evidence type="ECO:0000313" key="2">
    <source>
        <dbReference type="EMBL" id="PNX61418.1"/>
    </source>
</evidence>